<keyword evidence="2" id="KW-0808">Transferase</keyword>
<accession>A0A4R0REG9</accession>
<organism evidence="5 6">
    <name type="scientific">Steccherinum ochraceum</name>
    <dbReference type="NCBI Taxonomy" id="92696"/>
    <lineage>
        <taxon>Eukaryota</taxon>
        <taxon>Fungi</taxon>
        <taxon>Dikarya</taxon>
        <taxon>Basidiomycota</taxon>
        <taxon>Agaricomycotina</taxon>
        <taxon>Agaricomycetes</taxon>
        <taxon>Polyporales</taxon>
        <taxon>Steccherinaceae</taxon>
        <taxon>Steccherinum</taxon>
    </lineage>
</organism>
<dbReference type="Gene3D" id="3.40.50.150">
    <property type="entry name" value="Vaccinia Virus protein VP39"/>
    <property type="match status" value="1"/>
</dbReference>
<dbReference type="AlphaFoldDB" id="A0A4R0REG9"/>
<dbReference type="EMBL" id="RWJN01000406">
    <property type="protein sequence ID" value="TCD62058.1"/>
    <property type="molecule type" value="Genomic_DNA"/>
</dbReference>
<dbReference type="InterPro" id="IPR029063">
    <property type="entry name" value="SAM-dependent_MTases_sf"/>
</dbReference>
<dbReference type="OrthoDB" id="2410195at2759"/>
<dbReference type="Gene3D" id="1.10.10.10">
    <property type="entry name" value="Winged helix-like DNA-binding domain superfamily/Winged helix DNA-binding domain"/>
    <property type="match status" value="1"/>
</dbReference>
<dbReference type="Proteomes" id="UP000292702">
    <property type="component" value="Unassembled WGS sequence"/>
</dbReference>
<gene>
    <name evidence="5" type="ORF">EIP91_007517</name>
</gene>
<evidence type="ECO:0000256" key="1">
    <source>
        <dbReference type="ARBA" id="ARBA00022603"/>
    </source>
</evidence>
<keyword evidence="6" id="KW-1185">Reference proteome</keyword>
<comment type="caution">
    <text evidence="5">The sequence shown here is derived from an EMBL/GenBank/DDBJ whole genome shotgun (WGS) entry which is preliminary data.</text>
</comment>
<protein>
    <recommendedName>
        <fullName evidence="4">O-methyltransferase C-terminal domain-containing protein</fullName>
    </recommendedName>
</protein>
<dbReference type="InterPro" id="IPR001077">
    <property type="entry name" value="COMT_C"/>
</dbReference>
<sequence length="463" mass="49840">MTATSPLSPLLKVISHGIASIEAGCAARGVSYPSLDTPLTPQSLAIQESFVTEALPVIAAAHQLMATLMNPRSFFNTLLFGSLQSVALGIAEAGHVAEILKEAGPEGKSAADIAKHTALDPQKLAHYLRFLSGLHVFKEVSPDHFVNNRVSALLDTGKPVSEIVAHPEAKYDGAPGLASLAAANSDEYLRAASYAVETSSNPRTSRSPDPSSSPLNIAFGTSADLFGWYELPQNASRMRRFANAAGSLHWTSPALGGFDWSTLPKGGLVVDVGGGTGEMVTELARSYKNLRYICQDQPQVIDQAKKIWHENGDVLNGTVQFHEHDYFTPQPIKNADAFILRFTLHDWSDPYSIKILKHLRDAATPKTKLIVIDAVLPYNCHSTGEWDDIPGGEQPTSPAPLLPNLGVASSDITYIDLLLLQVTNTTQRTVGELAHVLEESGWNLDCIHRFAPPAFPQSVASPA</sequence>
<proteinExistence type="predicted"/>
<feature type="domain" description="O-methyltransferase C-terminal" evidence="4">
    <location>
        <begin position="253"/>
        <end position="382"/>
    </location>
</feature>
<dbReference type="PANTHER" id="PTHR43712">
    <property type="entry name" value="PUTATIVE (AFU_ORTHOLOGUE AFUA_4G14580)-RELATED"/>
    <property type="match status" value="1"/>
</dbReference>
<name>A0A4R0REG9_9APHY</name>
<dbReference type="GO" id="GO:0008171">
    <property type="term" value="F:O-methyltransferase activity"/>
    <property type="evidence" value="ECO:0007669"/>
    <property type="project" value="InterPro"/>
</dbReference>
<reference evidence="5 6" key="1">
    <citation type="submission" date="2018-11" db="EMBL/GenBank/DDBJ databases">
        <title>Genome assembly of Steccherinum ochraceum LE-BIN_3174, the white-rot fungus of the Steccherinaceae family (The Residual Polyporoid clade, Polyporales, Basidiomycota).</title>
        <authorList>
            <person name="Fedorova T.V."/>
            <person name="Glazunova O.A."/>
            <person name="Landesman E.O."/>
            <person name="Moiseenko K.V."/>
            <person name="Psurtseva N.V."/>
            <person name="Savinova O.S."/>
            <person name="Shakhova N.V."/>
            <person name="Tyazhelova T.V."/>
            <person name="Vasina D.V."/>
        </authorList>
    </citation>
    <scope>NUCLEOTIDE SEQUENCE [LARGE SCALE GENOMIC DNA]</scope>
    <source>
        <strain evidence="5 6">LE-BIN_3174</strain>
    </source>
</reference>
<dbReference type="GO" id="GO:0032259">
    <property type="term" value="P:methylation"/>
    <property type="evidence" value="ECO:0007669"/>
    <property type="project" value="UniProtKB-KW"/>
</dbReference>
<dbReference type="PROSITE" id="PS51683">
    <property type="entry name" value="SAM_OMT_II"/>
    <property type="match status" value="1"/>
</dbReference>
<evidence type="ECO:0000256" key="2">
    <source>
        <dbReference type="ARBA" id="ARBA00022679"/>
    </source>
</evidence>
<dbReference type="InterPro" id="IPR016461">
    <property type="entry name" value="COMT-like"/>
</dbReference>
<evidence type="ECO:0000313" key="6">
    <source>
        <dbReference type="Proteomes" id="UP000292702"/>
    </source>
</evidence>
<dbReference type="InterPro" id="IPR036388">
    <property type="entry name" value="WH-like_DNA-bd_sf"/>
</dbReference>
<evidence type="ECO:0000313" key="5">
    <source>
        <dbReference type="EMBL" id="TCD62058.1"/>
    </source>
</evidence>
<keyword evidence="3" id="KW-0949">S-adenosyl-L-methionine</keyword>
<evidence type="ECO:0000259" key="4">
    <source>
        <dbReference type="Pfam" id="PF00891"/>
    </source>
</evidence>
<dbReference type="SUPFAM" id="SSF53335">
    <property type="entry name" value="S-adenosyl-L-methionine-dependent methyltransferases"/>
    <property type="match status" value="1"/>
</dbReference>
<dbReference type="Pfam" id="PF00891">
    <property type="entry name" value="Methyltransf_2"/>
    <property type="match status" value="1"/>
</dbReference>
<dbReference type="InterPro" id="IPR036390">
    <property type="entry name" value="WH_DNA-bd_sf"/>
</dbReference>
<dbReference type="SUPFAM" id="SSF46785">
    <property type="entry name" value="Winged helix' DNA-binding domain"/>
    <property type="match status" value="1"/>
</dbReference>
<keyword evidence="1" id="KW-0489">Methyltransferase</keyword>
<evidence type="ECO:0000256" key="3">
    <source>
        <dbReference type="ARBA" id="ARBA00022691"/>
    </source>
</evidence>
<dbReference type="PANTHER" id="PTHR43712:SF2">
    <property type="entry name" value="O-METHYLTRANSFERASE CICE"/>
    <property type="match status" value="1"/>
</dbReference>